<evidence type="ECO:0000313" key="2">
    <source>
        <dbReference type="EMBL" id="MEN0643245.1"/>
    </source>
</evidence>
<accession>A0ABU9VHW1</accession>
<reference evidence="2 3" key="1">
    <citation type="submission" date="2024-03" db="EMBL/GenBank/DDBJ databases">
        <title>Bacilli Hybrid Assemblies.</title>
        <authorList>
            <person name="Kovac J."/>
        </authorList>
    </citation>
    <scope>NUCLEOTIDE SEQUENCE [LARGE SCALE GENOMIC DNA]</scope>
    <source>
        <strain evidence="2 3">FSL R7-0666</strain>
    </source>
</reference>
<name>A0ABU9VHW1_9BACI</name>
<keyword evidence="3" id="KW-1185">Reference proteome</keyword>
<dbReference type="EMBL" id="JBCITK010000001">
    <property type="protein sequence ID" value="MEN0643245.1"/>
    <property type="molecule type" value="Genomic_DNA"/>
</dbReference>
<feature type="region of interest" description="Disordered" evidence="1">
    <location>
        <begin position="121"/>
        <end position="146"/>
    </location>
</feature>
<keyword evidence="2" id="KW-0418">Kinase</keyword>
<dbReference type="Proteomes" id="UP001418796">
    <property type="component" value="Unassembled WGS sequence"/>
</dbReference>
<dbReference type="GO" id="GO:0016301">
    <property type="term" value="F:kinase activity"/>
    <property type="evidence" value="ECO:0007669"/>
    <property type="project" value="UniProtKB-KW"/>
</dbReference>
<keyword evidence="2" id="KW-0808">Transferase</keyword>
<organism evidence="2 3">
    <name type="scientific">Alkalicoccobacillus gibsonii</name>
    <dbReference type="NCBI Taxonomy" id="79881"/>
    <lineage>
        <taxon>Bacteria</taxon>
        <taxon>Bacillati</taxon>
        <taxon>Bacillota</taxon>
        <taxon>Bacilli</taxon>
        <taxon>Bacillales</taxon>
        <taxon>Bacillaceae</taxon>
        <taxon>Alkalicoccobacillus</taxon>
    </lineage>
</organism>
<gene>
    <name evidence="2" type="ORF">MKY91_08820</name>
</gene>
<protein>
    <submittedName>
        <fullName evidence="2">Shikimate kinase</fullName>
    </submittedName>
</protein>
<dbReference type="SUPFAM" id="SSF52540">
    <property type="entry name" value="P-loop containing nucleoside triphosphate hydrolases"/>
    <property type="match status" value="1"/>
</dbReference>
<sequence length="194" mass="22638">MKVIFLFGPQAVGKMTIGEILSKDLELPLLFNHMTLDVIAPFLGWTKKTFELSNQLRKDIFHEVIAQKDNKGLIFTFVWAHDHKEDCEEVERFKRIFTDSGIDVLFVELETTLKERLRRNQSENRLAKKPSKRNVKHSEEELLTSNQKHRLNSLPGEIKEPYYYRLDVTNISAEEAARKIISENQLYLKTGCSE</sequence>
<dbReference type="InterPro" id="IPR027417">
    <property type="entry name" value="P-loop_NTPase"/>
</dbReference>
<evidence type="ECO:0000313" key="3">
    <source>
        <dbReference type="Proteomes" id="UP001418796"/>
    </source>
</evidence>
<comment type="caution">
    <text evidence="2">The sequence shown here is derived from an EMBL/GenBank/DDBJ whole genome shotgun (WGS) entry which is preliminary data.</text>
</comment>
<proteinExistence type="predicted"/>
<dbReference type="RefSeq" id="WP_343130196.1">
    <property type="nucleotide sequence ID" value="NZ_JBCITK010000001.1"/>
</dbReference>
<evidence type="ECO:0000256" key="1">
    <source>
        <dbReference type="SAM" id="MobiDB-lite"/>
    </source>
</evidence>
<dbReference type="Gene3D" id="3.40.50.300">
    <property type="entry name" value="P-loop containing nucleotide triphosphate hydrolases"/>
    <property type="match status" value="1"/>
</dbReference>